<dbReference type="AlphaFoldDB" id="A0A840X0Q7"/>
<organism evidence="1 2">
    <name type="scientific">Rubricella aquisinus</name>
    <dbReference type="NCBI Taxonomy" id="2028108"/>
    <lineage>
        <taxon>Bacteria</taxon>
        <taxon>Pseudomonadati</taxon>
        <taxon>Pseudomonadota</taxon>
        <taxon>Alphaproteobacteria</taxon>
        <taxon>Rhodobacterales</taxon>
        <taxon>Paracoccaceae</taxon>
        <taxon>Rubricella</taxon>
    </lineage>
</organism>
<reference evidence="1 2" key="1">
    <citation type="submission" date="2020-08" db="EMBL/GenBank/DDBJ databases">
        <title>Genomic Encyclopedia of Type Strains, Phase IV (KMG-IV): sequencing the most valuable type-strain genomes for metagenomic binning, comparative biology and taxonomic classification.</title>
        <authorList>
            <person name="Goeker M."/>
        </authorList>
    </citation>
    <scope>NUCLEOTIDE SEQUENCE [LARGE SCALE GENOMIC DNA]</scope>
    <source>
        <strain evidence="1 2">DSM 103377</strain>
    </source>
</reference>
<comment type="caution">
    <text evidence="1">The sequence shown here is derived from an EMBL/GenBank/DDBJ whole genome shotgun (WGS) entry which is preliminary data.</text>
</comment>
<dbReference type="Pfam" id="PF20086">
    <property type="entry name" value="DUF6478"/>
    <property type="match status" value="1"/>
</dbReference>
<gene>
    <name evidence="1" type="ORF">FHS89_001487</name>
</gene>
<keyword evidence="2" id="KW-1185">Reference proteome</keyword>
<proteinExistence type="predicted"/>
<dbReference type="Proteomes" id="UP000553766">
    <property type="component" value="Unassembled WGS sequence"/>
</dbReference>
<dbReference type="RefSeq" id="WP_184010127.1">
    <property type="nucleotide sequence ID" value="NZ_JACIJS010000004.1"/>
</dbReference>
<dbReference type="InterPro" id="IPR045514">
    <property type="entry name" value="DUF6478"/>
</dbReference>
<evidence type="ECO:0000313" key="1">
    <source>
        <dbReference type="EMBL" id="MBB5515475.1"/>
    </source>
</evidence>
<name>A0A840X0Q7_9RHOB</name>
<dbReference type="EMBL" id="JACIJS010000004">
    <property type="protein sequence ID" value="MBB5515475.1"/>
    <property type="molecule type" value="Genomic_DNA"/>
</dbReference>
<sequence length="260" mass="29907">MASRFSFLMATLVHKLALRIWRRRHAAVLAGQRADKDARRWRRQARELRPLLAELERDVDQATTQAETLGATGRDILPRDTSFFFRPQVFEKPLARPGLARPASGTLLGEGVTLHHDVPEPDFTVRQVRNKTESPARFGLVIESYELGGTFLSLALSCPEGEAQRTSRDDLVRFTFDMSLDVPLEVFARLNLRHGPNVEQIVRELDFNAADPWVEFDIFYSQFDPKRGKDMWLDLIFQTPTMNEIHIRDVSILRRPRLSL</sequence>
<protein>
    <submittedName>
        <fullName evidence="1">Uncharacterized protein</fullName>
    </submittedName>
</protein>
<evidence type="ECO:0000313" key="2">
    <source>
        <dbReference type="Proteomes" id="UP000553766"/>
    </source>
</evidence>
<accession>A0A840X0Q7</accession>